<name>A0A4R7ZCR2_9FIRM</name>
<evidence type="ECO:0000256" key="1">
    <source>
        <dbReference type="ARBA" id="ARBA00004141"/>
    </source>
</evidence>
<dbReference type="InterPro" id="IPR027469">
    <property type="entry name" value="Cation_efflux_TMD_sf"/>
</dbReference>
<evidence type="ECO:0000256" key="5">
    <source>
        <dbReference type="ARBA" id="ARBA00022989"/>
    </source>
</evidence>
<feature type="transmembrane region" description="Helical" evidence="7">
    <location>
        <begin position="127"/>
        <end position="149"/>
    </location>
</feature>
<dbReference type="RefSeq" id="WP_134170357.1">
    <property type="nucleotide sequence ID" value="NZ_SODD01000031.1"/>
</dbReference>
<dbReference type="NCBIfam" id="TIGR01297">
    <property type="entry name" value="CDF"/>
    <property type="match status" value="1"/>
</dbReference>
<gene>
    <name evidence="10" type="ORF">EDD63_13111</name>
</gene>
<comment type="similarity">
    <text evidence="2">Belongs to the cation diffusion facilitator (CDF) transporter (TC 2.A.4) family.</text>
</comment>
<keyword evidence="4 7" id="KW-0812">Transmembrane</keyword>
<evidence type="ECO:0000259" key="8">
    <source>
        <dbReference type="Pfam" id="PF01545"/>
    </source>
</evidence>
<reference evidence="10 11" key="1">
    <citation type="submission" date="2019-03" db="EMBL/GenBank/DDBJ databases">
        <title>Genomic Encyclopedia of Type Strains, Phase IV (KMG-IV): sequencing the most valuable type-strain genomes for metagenomic binning, comparative biology and taxonomic classification.</title>
        <authorList>
            <person name="Goeker M."/>
        </authorList>
    </citation>
    <scope>NUCLEOTIDE SEQUENCE [LARGE SCALE GENOMIC DNA]</scope>
    <source>
        <strain evidence="10 11">DSM 28867</strain>
    </source>
</reference>
<dbReference type="Proteomes" id="UP000294743">
    <property type="component" value="Unassembled WGS sequence"/>
</dbReference>
<dbReference type="SUPFAM" id="SSF160240">
    <property type="entry name" value="Cation efflux protein cytoplasmic domain-like"/>
    <property type="match status" value="1"/>
</dbReference>
<accession>A0A4R7ZCR2</accession>
<evidence type="ECO:0000313" key="11">
    <source>
        <dbReference type="Proteomes" id="UP000294743"/>
    </source>
</evidence>
<dbReference type="Pfam" id="PF16916">
    <property type="entry name" value="ZT_dimer"/>
    <property type="match status" value="1"/>
</dbReference>
<keyword evidence="3" id="KW-0813">Transport</keyword>
<dbReference type="FunFam" id="1.20.1510.10:FF:000006">
    <property type="entry name" value="Divalent cation efflux transporter"/>
    <property type="match status" value="1"/>
</dbReference>
<dbReference type="OrthoDB" id="9806522at2"/>
<dbReference type="Gene3D" id="1.20.1510.10">
    <property type="entry name" value="Cation efflux protein transmembrane domain"/>
    <property type="match status" value="1"/>
</dbReference>
<dbReference type="InterPro" id="IPR027470">
    <property type="entry name" value="Cation_efflux_CTD"/>
</dbReference>
<dbReference type="Gene3D" id="3.30.70.1350">
    <property type="entry name" value="Cation efflux protein, cytoplasmic domain"/>
    <property type="match status" value="1"/>
</dbReference>
<feature type="transmembrane region" description="Helical" evidence="7">
    <location>
        <begin position="23"/>
        <end position="46"/>
    </location>
</feature>
<evidence type="ECO:0000256" key="2">
    <source>
        <dbReference type="ARBA" id="ARBA00008114"/>
    </source>
</evidence>
<dbReference type="EMBL" id="SODD01000031">
    <property type="protein sequence ID" value="TDW14785.1"/>
    <property type="molecule type" value="Genomic_DNA"/>
</dbReference>
<dbReference type="PANTHER" id="PTHR43840:SF15">
    <property type="entry name" value="MITOCHONDRIAL METAL TRANSPORTER 1-RELATED"/>
    <property type="match status" value="1"/>
</dbReference>
<evidence type="ECO:0000256" key="7">
    <source>
        <dbReference type="SAM" id="Phobius"/>
    </source>
</evidence>
<dbReference type="Pfam" id="PF01545">
    <property type="entry name" value="Cation_efflux"/>
    <property type="match status" value="1"/>
</dbReference>
<comment type="subcellular location">
    <subcellularLocation>
        <location evidence="1">Membrane</location>
        <topology evidence="1">Multi-pass membrane protein</topology>
    </subcellularLocation>
</comment>
<evidence type="ECO:0000313" key="10">
    <source>
        <dbReference type="EMBL" id="TDW14785.1"/>
    </source>
</evidence>
<evidence type="ECO:0000259" key="9">
    <source>
        <dbReference type="Pfam" id="PF16916"/>
    </source>
</evidence>
<dbReference type="GO" id="GO:0008324">
    <property type="term" value="F:monoatomic cation transmembrane transporter activity"/>
    <property type="evidence" value="ECO:0007669"/>
    <property type="project" value="InterPro"/>
</dbReference>
<protein>
    <submittedName>
        <fullName evidence="10">Cation diffusion facilitator family transporter</fullName>
    </submittedName>
</protein>
<evidence type="ECO:0000256" key="3">
    <source>
        <dbReference type="ARBA" id="ARBA00022448"/>
    </source>
</evidence>
<evidence type="ECO:0000256" key="6">
    <source>
        <dbReference type="ARBA" id="ARBA00023136"/>
    </source>
</evidence>
<feature type="transmembrane region" description="Helical" evidence="7">
    <location>
        <begin position="170"/>
        <end position="190"/>
    </location>
</feature>
<dbReference type="SUPFAM" id="SSF161111">
    <property type="entry name" value="Cation efflux protein transmembrane domain-like"/>
    <property type="match status" value="1"/>
</dbReference>
<dbReference type="InterPro" id="IPR058533">
    <property type="entry name" value="Cation_efflux_TM"/>
</dbReference>
<keyword evidence="11" id="KW-1185">Reference proteome</keyword>
<comment type="caution">
    <text evidence="10">The sequence shown here is derived from an EMBL/GenBank/DDBJ whole genome shotgun (WGS) entry which is preliminary data.</text>
</comment>
<evidence type="ECO:0000256" key="4">
    <source>
        <dbReference type="ARBA" id="ARBA00022692"/>
    </source>
</evidence>
<feature type="transmembrane region" description="Helical" evidence="7">
    <location>
        <begin position="96"/>
        <end position="115"/>
    </location>
</feature>
<feature type="transmembrane region" description="Helical" evidence="7">
    <location>
        <begin position="196"/>
        <end position="214"/>
    </location>
</feature>
<keyword evidence="6 7" id="KW-0472">Membrane</keyword>
<sequence length="403" mass="45311">MGVLAKLFIKDYKNFKDGKVRSAYGRLASIYGIFWNMILFTSKLTIGLLFHSVSIQADAFNNLSDAGSSILSLISFIFAAQPADKEHPFGHERLEYIFSMIIAFIILFFGMQLVFSSVTDIIHPKNVVVTIPMVVVLIISIVVKIYMYAYNHAYGKRIGSTVMQATAVDSFSDVLGTSVVLIGLLISHVFAIQLDGFLGVIVALFVLKAGWGIVSETFTKLIGEAPSVDFTKKVAAKILSYPGVLGVHEMIVHSYGPDQTFVTIHVEISSKEDMMEAHSTIDDIENDFLVQDNIHLVIHMDPIDIDDPYTNQMRKEMEQVMHDIDPRFSLHDFRVVKTKTHNNFIFDVEVPIDCKMKRQDIIDVIESKIPQGEVPNYGVINVDRAYAPMKDYEVEADEDIKKK</sequence>
<feature type="domain" description="Cation efflux protein transmembrane" evidence="8">
    <location>
        <begin position="30"/>
        <end position="221"/>
    </location>
</feature>
<dbReference type="InterPro" id="IPR036837">
    <property type="entry name" value="Cation_efflux_CTD_sf"/>
</dbReference>
<dbReference type="InterPro" id="IPR002524">
    <property type="entry name" value="Cation_efflux"/>
</dbReference>
<organism evidence="10 11">
    <name type="scientific">Breznakia blatticola</name>
    <dbReference type="NCBI Taxonomy" id="1754012"/>
    <lineage>
        <taxon>Bacteria</taxon>
        <taxon>Bacillati</taxon>
        <taxon>Bacillota</taxon>
        <taxon>Erysipelotrichia</taxon>
        <taxon>Erysipelotrichales</taxon>
        <taxon>Erysipelotrichaceae</taxon>
        <taxon>Breznakia</taxon>
    </lineage>
</organism>
<dbReference type="PANTHER" id="PTHR43840">
    <property type="entry name" value="MITOCHONDRIAL METAL TRANSPORTER 1-RELATED"/>
    <property type="match status" value="1"/>
</dbReference>
<feature type="domain" description="Cation efflux protein cytoplasmic" evidence="9">
    <location>
        <begin position="229"/>
        <end position="302"/>
    </location>
</feature>
<dbReference type="InterPro" id="IPR050291">
    <property type="entry name" value="CDF_Transporter"/>
</dbReference>
<proteinExistence type="inferred from homology"/>
<feature type="transmembrane region" description="Helical" evidence="7">
    <location>
        <begin position="66"/>
        <end position="84"/>
    </location>
</feature>
<dbReference type="GO" id="GO:0016020">
    <property type="term" value="C:membrane"/>
    <property type="evidence" value="ECO:0007669"/>
    <property type="project" value="UniProtKB-SubCell"/>
</dbReference>
<dbReference type="AlphaFoldDB" id="A0A4R7ZCR2"/>
<keyword evidence="5 7" id="KW-1133">Transmembrane helix</keyword>